<accession>A0A5P8M2M0</accession>
<name>A0A5P8M2M0_9LACO</name>
<dbReference type="Proteomes" id="UP000326779">
    <property type="component" value="Chromosome"/>
</dbReference>
<dbReference type="RefSeq" id="WP_152260336.1">
    <property type="nucleotide sequence ID" value="NZ_CP045143.1"/>
</dbReference>
<organism evidence="1 2">
    <name type="scientific">Schleiferilactobacillus harbinensis</name>
    <dbReference type="NCBI Taxonomy" id="304207"/>
    <lineage>
        <taxon>Bacteria</taxon>
        <taxon>Bacillati</taxon>
        <taxon>Bacillota</taxon>
        <taxon>Bacilli</taxon>
        <taxon>Lactobacillales</taxon>
        <taxon>Lactobacillaceae</taxon>
        <taxon>Schleiferilactobacillus</taxon>
    </lineage>
</organism>
<evidence type="ECO:0008006" key="3">
    <source>
        <dbReference type="Google" id="ProtNLM"/>
    </source>
</evidence>
<dbReference type="EMBL" id="CP045143">
    <property type="protein sequence ID" value="QFR22750.1"/>
    <property type="molecule type" value="Genomic_DNA"/>
</dbReference>
<evidence type="ECO:0000313" key="2">
    <source>
        <dbReference type="Proteomes" id="UP000326779"/>
    </source>
</evidence>
<sequence>MANTSVEEQGKTLISRMYDALNPEFSTVRNLLLQAYKDLDRSTQAPQVILSRLLDGIYANSIKPRAPYPQGFQDNLARLTLLTRSNGYGYTMRPTL</sequence>
<proteinExistence type="predicted"/>
<reference evidence="1 2" key="1">
    <citation type="submission" date="2019-10" db="EMBL/GenBank/DDBJ databases">
        <title>The completed genome of Lactobacillus harbinensis M1.</title>
        <authorList>
            <person name="Zheng Y."/>
        </authorList>
    </citation>
    <scope>NUCLEOTIDE SEQUENCE [LARGE SCALE GENOMIC DNA]</scope>
    <source>
        <strain evidence="1 2">M1</strain>
    </source>
</reference>
<protein>
    <recommendedName>
        <fullName evidence="3">Bacteriocin immunity protein</fullName>
    </recommendedName>
</protein>
<evidence type="ECO:0000313" key="1">
    <source>
        <dbReference type="EMBL" id="QFR22750.1"/>
    </source>
</evidence>
<dbReference type="AlphaFoldDB" id="A0A5P8M2M0"/>
<gene>
    <name evidence="1" type="ORF">D1010_04450</name>
</gene>
<dbReference type="KEGG" id="lhb:D1010_04450"/>